<proteinExistence type="inferred from homology"/>
<feature type="transmembrane region" description="Helical" evidence="19">
    <location>
        <begin position="527"/>
        <end position="551"/>
    </location>
</feature>
<dbReference type="Gene3D" id="2.130.10.10">
    <property type="entry name" value="YVTN repeat-like/Quinoprotein amine dehydrogenase"/>
    <property type="match status" value="1"/>
</dbReference>
<evidence type="ECO:0000259" key="20">
    <source>
        <dbReference type="PROSITE" id="PS50156"/>
    </source>
</evidence>
<feature type="region of interest" description="Disordered" evidence="18">
    <location>
        <begin position="1165"/>
        <end position="1192"/>
    </location>
</feature>
<feature type="compositionally biased region" description="Low complexity" evidence="18">
    <location>
        <begin position="46"/>
        <end position="58"/>
    </location>
</feature>
<keyword evidence="15" id="KW-0753">Steroid metabolism</keyword>
<evidence type="ECO:0000256" key="6">
    <source>
        <dbReference type="ARBA" id="ARBA00022548"/>
    </source>
</evidence>
<evidence type="ECO:0000256" key="4">
    <source>
        <dbReference type="ARBA" id="ARBA00007410"/>
    </source>
</evidence>
<name>A0AAF0Y712_9TREE</name>
<evidence type="ECO:0000256" key="5">
    <source>
        <dbReference type="ARBA" id="ARBA00019541"/>
    </source>
</evidence>
<dbReference type="GO" id="GO:0032936">
    <property type="term" value="C:SREBP-SCAP complex"/>
    <property type="evidence" value="ECO:0007669"/>
    <property type="project" value="TreeGrafter"/>
</dbReference>
<feature type="region of interest" description="Disordered" evidence="18">
    <location>
        <begin position="1411"/>
        <end position="1480"/>
    </location>
</feature>
<keyword evidence="22" id="KW-1185">Reference proteome</keyword>
<keyword evidence="12" id="KW-0446">Lipid-binding</keyword>
<dbReference type="GO" id="GO:0032934">
    <property type="term" value="F:sterol binding"/>
    <property type="evidence" value="ECO:0007669"/>
    <property type="project" value="InterPro"/>
</dbReference>
<evidence type="ECO:0000256" key="7">
    <source>
        <dbReference type="ARBA" id="ARBA00022574"/>
    </source>
</evidence>
<keyword evidence="7 17" id="KW-0853">WD repeat</keyword>
<evidence type="ECO:0000256" key="3">
    <source>
        <dbReference type="ARBA" id="ARBA00004557"/>
    </source>
</evidence>
<dbReference type="GO" id="GO:0045540">
    <property type="term" value="P:regulation of cholesterol biosynthetic process"/>
    <property type="evidence" value="ECO:0007669"/>
    <property type="project" value="TreeGrafter"/>
</dbReference>
<keyword evidence="10" id="KW-0333">Golgi apparatus</keyword>
<protein>
    <recommendedName>
        <fullName evidence="5">Sterol regulatory element-binding protein cleavage-activating protein</fullName>
    </recommendedName>
</protein>
<evidence type="ECO:0000256" key="11">
    <source>
        <dbReference type="ARBA" id="ARBA00023098"/>
    </source>
</evidence>
<dbReference type="RefSeq" id="XP_062627292.1">
    <property type="nucleotide sequence ID" value="XM_062771308.1"/>
</dbReference>
<gene>
    <name evidence="21" type="primary">Scap</name>
    <name evidence="21" type="ORF">LOC62_03G004789</name>
</gene>
<evidence type="ECO:0000256" key="17">
    <source>
        <dbReference type="PROSITE-ProRule" id="PRU00221"/>
    </source>
</evidence>
<dbReference type="GO" id="GO:0005789">
    <property type="term" value="C:endoplasmic reticulum membrane"/>
    <property type="evidence" value="ECO:0007669"/>
    <property type="project" value="InterPro"/>
</dbReference>
<keyword evidence="11" id="KW-0443">Lipid metabolism</keyword>
<dbReference type="GO" id="GO:0012507">
    <property type="term" value="C:ER to Golgi transport vesicle membrane"/>
    <property type="evidence" value="ECO:0007669"/>
    <property type="project" value="UniProtKB-SubCell"/>
</dbReference>
<evidence type="ECO:0000256" key="15">
    <source>
        <dbReference type="ARBA" id="ARBA00023221"/>
    </source>
</evidence>
<evidence type="ECO:0000256" key="9">
    <source>
        <dbReference type="ARBA" id="ARBA00022824"/>
    </source>
</evidence>
<dbReference type="EMBL" id="CP086716">
    <property type="protein sequence ID" value="WOO81260.1"/>
    <property type="molecule type" value="Genomic_DNA"/>
</dbReference>
<keyword evidence="19" id="KW-0812">Transmembrane</keyword>
<dbReference type="PANTHER" id="PTHR46378:SF1">
    <property type="entry name" value="STEROL REGULATORY ELEMENT-BINDING PROTEIN CLEAVAGE-ACTIVATING PROTEIN"/>
    <property type="match status" value="1"/>
</dbReference>
<evidence type="ECO:0000313" key="22">
    <source>
        <dbReference type="Proteomes" id="UP000827549"/>
    </source>
</evidence>
<dbReference type="InterPro" id="IPR000731">
    <property type="entry name" value="SSD"/>
</dbReference>
<evidence type="ECO:0000256" key="14">
    <source>
        <dbReference type="ARBA" id="ARBA00023166"/>
    </source>
</evidence>
<dbReference type="GO" id="GO:0032933">
    <property type="term" value="P:SREBP signaling pathway"/>
    <property type="evidence" value="ECO:0007669"/>
    <property type="project" value="InterPro"/>
</dbReference>
<feature type="repeat" description="WD" evidence="17">
    <location>
        <begin position="805"/>
        <end position="846"/>
    </location>
</feature>
<dbReference type="Proteomes" id="UP000827549">
    <property type="component" value="Chromosome 3"/>
</dbReference>
<feature type="transmembrane region" description="Helical" evidence="19">
    <location>
        <begin position="416"/>
        <end position="440"/>
    </location>
</feature>
<dbReference type="SMART" id="SM00320">
    <property type="entry name" value="WD40"/>
    <property type="match status" value="2"/>
</dbReference>
<dbReference type="PANTHER" id="PTHR46378">
    <property type="entry name" value="STEROL REGULATORY ELEMENT-BINDING PROTEIN CLEAVAGE-ACTIVATING PROTEIN"/>
    <property type="match status" value="1"/>
</dbReference>
<feature type="region of interest" description="Disordered" evidence="18">
    <location>
        <begin position="1"/>
        <end position="79"/>
    </location>
</feature>
<dbReference type="PROSITE" id="PS50082">
    <property type="entry name" value="WD_REPEATS_2"/>
    <property type="match status" value="1"/>
</dbReference>
<keyword evidence="8" id="KW-0677">Repeat</keyword>
<comment type="function">
    <text evidence="16">Escort protein required for cholesterol as well as lipid homeostasis. Regulates export of the SCAP-SREBP complex from the endoplasmic reticulum to the Golgi upon low cholesterol, thereby regulating the processing of sterol regulatory element-binding proteins (SREBPs) SREBF1/SREBP1 and SREBF2/SREBP2. At high sterol concentrations, formation of a ternary complex with INSIG (INSIG1 or INSIG2) leads to mask the ER export signal in SCAP, promoting retention of the complex in the endoplasmic reticulum. Low sterol concentrations trigger release of INSIG, a conformational change in the SSD domain of SCAP, unmasking of the ER export signal, promoting recruitment into COPII-coated vesicles and transport of the SCAP-SREBP to the Golgi: in the Golgi, SREBPs are then processed, releasing the transcription factor fragment of SREBPs from the membrane, its import into the nucleus and up-regulation of LDLR, INSIG1 and the mevalonate pathway. Binds cholesterol via its SSD domain.</text>
</comment>
<dbReference type="GeneID" id="87808022"/>
<dbReference type="GO" id="GO:0000139">
    <property type="term" value="C:Golgi membrane"/>
    <property type="evidence" value="ECO:0007669"/>
    <property type="project" value="UniProtKB-SubCell"/>
</dbReference>
<evidence type="ECO:0000256" key="10">
    <source>
        <dbReference type="ARBA" id="ARBA00023034"/>
    </source>
</evidence>
<feature type="compositionally biased region" description="Low complexity" evidence="18">
    <location>
        <begin position="1447"/>
        <end position="1456"/>
    </location>
</feature>
<feature type="compositionally biased region" description="Low complexity" evidence="18">
    <location>
        <begin position="23"/>
        <end position="37"/>
    </location>
</feature>
<dbReference type="Pfam" id="PF12349">
    <property type="entry name" value="Sterol-sensing"/>
    <property type="match status" value="1"/>
</dbReference>
<feature type="compositionally biased region" description="Low complexity" evidence="18">
    <location>
        <begin position="1426"/>
        <end position="1435"/>
    </location>
</feature>
<feature type="transmembrane region" description="Helical" evidence="19">
    <location>
        <begin position="500"/>
        <end position="520"/>
    </location>
</feature>
<feature type="region of interest" description="Disordered" evidence="18">
    <location>
        <begin position="1314"/>
        <end position="1339"/>
    </location>
</feature>
<dbReference type="PROSITE" id="PS50156">
    <property type="entry name" value="SSD"/>
    <property type="match status" value="1"/>
</dbReference>
<evidence type="ECO:0000256" key="13">
    <source>
        <dbReference type="ARBA" id="ARBA00023136"/>
    </source>
</evidence>
<evidence type="ECO:0000256" key="18">
    <source>
        <dbReference type="SAM" id="MobiDB-lite"/>
    </source>
</evidence>
<evidence type="ECO:0000256" key="2">
    <source>
        <dbReference type="ARBA" id="ARBA00004394"/>
    </source>
</evidence>
<keyword evidence="9" id="KW-0256">Endoplasmic reticulum</keyword>
<sequence length="1480" mass="156965">MSWLGAPAPAGPSLNPLRQRHVASSASASSSSAAPSPASRPPGQPSPGLAASASASRPTRARRRGKTPDGGAHKRSGSLSTAWSIGSRGWVREGFRRFGEHCARNQIRTLLIDCLVMTTLFYPSFAAFLEKHLDSSALGRAPAPGVRPARNAPFGLFSTPVREIFLSPPPPLLPPVEWGPWWAAGDPGSHDAAWASVRKGGGATATAEGDGEIDVLRVVWADVGVVLDGETLPDWAPRDEQIVSAVRSLADAWQDGARCVRHLVAQDGGVEPAGPCYLLVPDLTDVPGSTPLSALWETFGEAVDEAEVADSRKVYHGVAVPFRVGSNRTAFEQAFAARLAEAVEPLGAELFTETYLPNAQSASTVSFSSTPYQAATHDDVVSSSPPRIVFVGYAILLFALLFQLSNVSKVHSRFGLAFTGVVQLCCSAVMSFSVLALLGWNGWGWSNHQTVLPTYVLPFVIIIVGVENMSALTKAVFSVPFDHSVPVRIGIGLSKVGSTIALTSLTDLALLGIVWLCVHLRPVREFCVFASVVIVTDWFMLNTFFLTVLSIDAQRLELADMLASNGGLSSTEAQRREDEAAKRRASRKSNRFSWRTVLRGRTIKSGSLILMLTCVGVLYYYTERGRSISSNAVNFYGYTPTTTSSVAASSRPTSHPGTALNLNKLSASQMLWQALNPAGLPSVRVNMPPSSILVFPQTGHSMLPADIRKLEIPYWNLVRSRIRPLLQFARAVIVPQASTALALYILLLFLLKDSDLLATQRSRLGRNRLGLGDGQATDEESDDGGSTNKTSKAALAASVSVHMLPASHEMDVDVIATSKDGRLAVSVGVDDSICIWRFADDERSSGTREMVSSSELNEGDPIVSAAVADDGECVAIATRSGAVQLWSTAGDTKTTSLGVCQVGCSGGRVTGMVFDNSRDGIDDPFTASPQGSQGRPLGQPQLLVALSNGAVRTCAGNRVVDIISATNAGSNAPSRVDLFATDTGPMALVSTVEGVTLWEKKHGEWISAPLASSSDAADRVTAVGRGRVEWHEQLTEIVVIGRRSGRVEVFDSDGEAVAVLTQAIDTIRNVTVAAPFVTRCTTCDSHSADGFFVIASTSTHTYIDRVLSRRGVPFCRCPPPRRPSVLEDTLNNLGLGVHSLAARSDGVVVPPLGFALRNVSGGLSAHQSTNASPMKMSSLQPPSNGDFPVSSHGARRLSGFRDSLEDKRPPSPLDRQTSFTALSSLSMSAVVDDPSPTTRSPWADVEVVPLGAILARHGGWQVLDDNSLVGVRRSGSGIDDSQWELWAVDLSAAWNGVSLIVDLASLDILERPTQTPTAPRHTGTHLVPPGAPASPTDGEMSMRARRTERMLSLNGRASFPSSVGSFSVPTHQPLGYVAVRPVRASGLRAMLAGFGNRVGVLAMPALAPGRAAASSSTAPPRPAIPAPTIAISTPRRAQFQNTPPPRRAGAAPPGRRSNPGDGPPPITVPFPKSGTENGNL</sequence>
<reference evidence="21" key="1">
    <citation type="submission" date="2023-10" db="EMBL/GenBank/DDBJ databases">
        <authorList>
            <person name="Noh H."/>
        </authorList>
    </citation>
    <scope>NUCLEOTIDE SEQUENCE</scope>
    <source>
        <strain evidence="21">DUCC4014</strain>
    </source>
</reference>
<accession>A0AAF0Y712</accession>
<feature type="compositionally biased region" description="Polar residues" evidence="18">
    <location>
        <begin position="1165"/>
        <end position="1183"/>
    </location>
</feature>
<evidence type="ECO:0000256" key="8">
    <source>
        <dbReference type="ARBA" id="ARBA00022737"/>
    </source>
</evidence>
<dbReference type="InterPro" id="IPR001680">
    <property type="entry name" value="WD40_rpt"/>
</dbReference>
<keyword evidence="6" id="KW-0153">Cholesterol metabolism</keyword>
<dbReference type="InterPro" id="IPR053958">
    <property type="entry name" value="HMGCR/SNAP/NPC1-like_SSD"/>
</dbReference>
<feature type="transmembrane region" description="Helical" evidence="19">
    <location>
        <begin position="388"/>
        <end position="404"/>
    </location>
</feature>
<comment type="subcellular location">
    <subcellularLocation>
        <location evidence="3">Cytoplasmic vesicle</location>
        <location evidence="3">COPII-coated vesicle membrane</location>
        <topology evidence="3">Multi-pass membrane protein</topology>
    </subcellularLocation>
    <subcellularLocation>
        <location evidence="1">Endoplasmic reticulum</location>
    </subcellularLocation>
    <subcellularLocation>
        <location evidence="2">Golgi apparatus membrane</location>
    </subcellularLocation>
</comment>
<comment type="similarity">
    <text evidence="4">Belongs to the WD repeat SCAP family.</text>
</comment>
<dbReference type="InterPro" id="IPR030225">
    <property type="entry name" value="SCAP"/>
</dbReference>
<evidence type="ECO:0000256" key="19">
    <source>
        <dbReference type="SAM" id="Phobius"/>
    </source>
</evidence>
<keyword evidence="19" id="KW-1133">Transmembrane helix</keyword>
<dbReference type="SUPFAM" id="SSF101898">
    <property type="entry name" value="NHL repeat"/>
    <property type="match status" value="1"/>
</dbReference>
<feature type="transmembrane region" description="Helical" evidence="19">
    <location>
        <begin position="602"/>
        <end position="621"/>
    </location>
</feature>
<evidence type="ECO:0000313" key="21">
    <source>
        <dbReference type="EMBL" id="WOO81260.1"/>
    </source>
</evidence>
<keyword evidence="14" id="KW-1207">Sterol metabolism</keyword>
<organism evidence="21 22">
    <name type="scientific">Vanrija pseudolonga</name>
    <dbReference type="NCBI Taxonomy" id="143232"/>
    <lineage>
        <taxon>Eukaryota</taxon>
        <taxon>Fungi</taxon>
        <taxon>Dikarya</taxon>
        <taxon>Basidiomycota</taxon>
        <taxon>Agaricomycotina</taxon>
        <taxon>Tremellomycetes</taxon>
        <taxon>Trichosporonales</taxon>
        <taxon>Trichosporonaceae</taxon>
        <taxon>Vanrija</taxon>
    </lineage>
</organism>
<evidence type="ECO:0000256" key="12">
    <source>
        <dbReference type="ARBA" id="ARBA00023121"/>
    </source>
</evidence>
<feature type="region of interest" description="Disordered" evidence="18">
    <location>
        <begin position="768"/>
        <end position="789"/>
    </location>
</feature>
<evidence type="ECO:0000256" key="1">
    <source>
        <dbReference type="ARBA" id="ARBA00004240"/>
    </source>
</evidence>
<feature type="domain" description="SSD" evidence="20">
    <location>
        <begin position="385"/>
        <end position="551"/>
    </location>
</feature>
<evidence type="ECO:0000256" key="16">
    <source>
        <dbReference type="ARBA" id="ARBA00045958"/>
    </source>
</evidence>
<keyword evidence="13 19" id="KW-0472">Membrane</keyword>
<dbReference type="InterPro" id="IPR015943">
    <property type="entry name" value="WD40/YVTN_repeat-like_dom_sf"/>
</dbReference>
<dbReference type="GO" id="GO:0008203">
    <property type="term" value="P:cholesterol metabolic process"/>
    <property type="evidence" value="ECO:0007669"/>
    <property type="project" value="UniProtKB-KW"/>
</dbReference>